<protein>
    <submittedName>
        <fullName evidence="1">Uncharacterized protein</fullName>
    </submittedName>
</protein>
<evidence type="ECO:0000313" key="1">
    <source>
        <dbReference type="EMBL" id="OMO54154.1"/>
    </source>
</evidence>
<name>A0A1R3G7S7_COCAP</name>
<dbReference type="EMBL" id="AWWV01015027">
    <property type="protein sequence ID" value="OMO54154.1"/>
    <property type="molecule type" value="Genomic_DNA"/>
</dbReference>
<dbReference type="Proteomes" id="UP000188268">
    <property type="component" value="Unassembled WGS sequence"/>
</dbReference>
<keyword evidence="2" id="KW-1185">Reference proteome</keyword>
<proteinExistence type="predicted"/>
<accession>A0A1R3G7S7</accession>
<comment type="caution">
    <text evidence="1">The sequence shown here is derived from an EMBL/GenBank/DDBJ whole genome shotgun (WGS) entry which is preliminary data.</text>
</comment>
<organism evidence="1 2">
    <name type="scientific">Corchorus capsularis</name>
    <name type="common">Jute</name>
    <dbReference type="NCBI Taxonomy" id="210143"/>
    <lineage>
        <taxon>Eukaryota</taxon>
        <taxon>Viridiplantae</taxon>
        <taxon>Streptophyta</taxon>
        <taxon>Embryophyta</taxon>
        <taxon>Tracheophyta</taxon>
        <taxon>Spermatophyta</taxon>
        <taxon>Magnoliopsida</taxon>
        <taxon>eudicotyledons</taxon>
        <taxon>Gunneridae</taxon>
        <taxon>Pentapetalae</taxon>
        <taxon>rosids</taxon>
        <taxon>malvids</taxon>
        <taxon>Malvales</taxon>
        <taxon>Malvaceae</taxon>
        <taxon>Grewioideae</taxon>
        <taxon>Apeibeae</taxon>
        <taxon>Corchorus</taxon>
    </lineage>
</organism>
<evidence type="ECO:0000313" key="2">
    <source>
        <dbReference type="Proteomes" id="UP000188268"/>
    </source>
</evidence>
<dbReference type="AlphaFoldDB" id="A0A1R3G7S7"/>
<reference evidence="1 2" key="1">
    <citation type="submission" date="2013-09" db="EMBL/GenBank/DDBJ databases">
        <title>Corchorus capsularis genome sequencing.</title>
        <authorList>
            <person name="Alam M."/>
            <person name="Haque M.S."/>
            <person name="Islam M.S."/>
            <person name="Emdad E.M."/>
            <person name="Islam M.M."/>
            <person name="Ahmed B."/>
            <person name="Halim A."/>
            <person name="Hossen Q.M.M."/>
            <person name="Hossain M.Z."/>
            <person name="Ahmed R."/>
            <person name="Khan M.M."/>
            <person name="Islam R."/>
            <person name="Rashid M.M."/>
            <person name="Khan S.A."/>
            <person name="Rahman M.S."/>
            <person name="Alam M."/>
        </authorList>
    </citation>
    <scope>NUCLEOTIDE SEQUENCE [LARGE SCALE GENOMIC DNA]</scope>
    <source>
        <strain evidence="2">cv. CVL-1</strain>
        <tissue evidence="1">Whole seedling</tissue>
    </source>
</reference>
<sequence>MEVGQTIAKTQEECLEDCFACPAANLRRPHN</sequence>
<dbReference type="Gramene" id="OMO54154">
    <property type="protein sequence ID" value="OMO54154"/>
    <property type="gene ID" value="CCACVL1_28012"/>
</dbReference>
<gene>
    <name evidence="1" type="ORF">CCACVL1_28012</name>
</gene>